<sequence length="678" mass="76146">MEREEKGGDGEAEKQEFLGIKLKRGILVGKRGGPCTPVPTWKLGGAQDTTIKDPLTLPPTVSARKLGANLWELQQLPLSEMSKVGLRPRHHKNKGLELPTHFADPSHSPLPAQPASASSLRRHVAASLMQHHQSIERNGHALQPLSPASYGSSLELAAYNPAVTPTSSLELKGRLGEAGYSLKTSTELLKVLNRIWSLEEQHTSNIALVKALKIELDRARSRTKELLQEQLADRQELDDLRKQIAEVKVVRKSKEQDCIKAAVQSVKDELEDEKKLRKRSESLHRKLARELLEIKSAFSKALKELERERKARALLEDLCDEFARGIGDYDQEVRTLKHKSDKDCGGKDDHDRLVLHISEAWLDERMQMKLAEARCDLTENNTMVDKLSSEIETFLQAKRSGSSKCNDLGVPKDHKDNYLRRHSLESVYLNEALSAPKDAEDEKDSIGSDSHCFELNKCIKEKGTNDWSRSNLEETGEDYLEEMKSNPIKKKPDSRQKIKGHEPSSLQVQFEQQIARGVSGNGKTQVIYREQGKVGEDASPIEVSLSQKSENYEAKQEGSRERKSKRDGNHGTNLNHVIHDLIKSESLVQGGKFRSENNSRQESSDRTSWRGHVSPVRQWVSRFTSPDLDIAESSSKLPRGSKENTLKAKLLEARLEGQRSRLRSSKGSSLFDGNNECG</sequence>
<comment type="caution">
    <text evidence="3">The sequence shown here is derived from an EMBL/GenBank/DDBJ whole genome shotgun (WGS) entry which is preliminary data.</text>
</comment>
<protein>
    <submittedName>
        <fullName evidence="3">Uncharacterized protein</fullName>
    </submittedName>
</protein>
<name>A0A9Q0JZ68_9MAGN</name>
<dbReference type="Proteomes" id="UP001141806">
    <property type="component" value="Unassembled WGS sequence"/>
</dbReference>
<feature type="coiled-coil region" evidence="1">
    <location>
        <begin position="209"/>
        <end position="308"/>
    </location>
</feature>
<dbReference type="OrthoDB" id="670909at2759"/>
<accession>A0A9Q0JZ68</accession>
<dbReference type="AlphaFoldDB" id="A0A9Q0JZ68"/>
<proteinExistence type="predicted"/>
<keyword evidence="1" id="KW-0175">Coiled coil</keyword>
<feature type="region of interest" description="Disordered" evidence="2">
    <location>
        <begin position="538"/>
        <end position="611"/>
    </location>
</feature>
<feature type="compositionally biased region" description="Basic and acidic residues" evidence="2">
    <location>
        <begin position="550"/>
        <end position="569"/>
    </location>
</feature>
<feature type="region of interest" description="Disordered" evidence="2">
    <location>
        <begin position="480"/>
        <end position="506"/>
    </location>
</feature>
<dbReference type="PANTHER" id="PTHR31071">
    <property type="entry name" value="GB|AAF24581.1"/>
    <property type="match status" value="1"/>
</dbReference>
<evidence type="ECO:0000313" key="3">
    <source>
        <dbReference type="EMBL" id="KAJ4957316.1"/>
    </source>
</evidence>
<organism evidence="3 4">
    <name type="scientific">Protea cynaroides</name>
    <dbReference type="NCBI Taxonomy" id="273540"/>
    <lineage>
        <taxon>Eukaryota</taxon>
        <taxon>Viridiplantae</taxon>
        <taxon>Streptophyta</taxon>
        <taxon>Embryophyta</taxon>
        <taxon>Tracheophyta</taxon>
        <taxon>Spermatophyta</taxon>
        <taxon>Magnoliopsida</taxon>
        <taxon>Proteales</taxon>
        <taxon>Proteaceae</taxon>
        <taxon>Protea</taxon>
    </lineage>
</organism>
<evidence type="ECO:0000256" key="1">
    <source>
        <dbReference type="SAM" id="Coils"/>
    </source>
</evidence>
<evidence type="ECO:0000256" key="2">
    <source>
        <dbReference type="SAM" id="MobiDB-lite"/>
    </source>
</evidence>
<keyword evidence="4" id="KW-1185">Reference proteome</keyword>
<dbReference type="InterPro" id="IPR043424">
    <property type="entry name" value="BLT-like"/>
</dbReference>
<feature type="compositionally biased region" description="Basic and acidic residues" evidence="2">
    <location>
        <begin position="593"/>
        <end position="608"/>
    </location>
</feature>
<reference evidence="3" key="1">
    <citation type="journal article" date="2023" name="Plant J.">
        <title>The genome of the king protea, Protea cynaroides.</title>
        <authorList>
            <person name="Chang J."/>
            <person name="Duong T.A."/>
            <person name="Schoeman C."/>
            <person name="Ma X."/>
            <person name="Roodt D."/>
            <person name="Barker N."/>
            <person name="Li Z."/>
            <person name="Van de Peer Y."/>
            <person name="Mizrachi E."/>
        </authorList>
    </citation>
    <scope>NUCLEOTIDE SEQUENCE</scope>
    <source>
        <tissue evidence="3">Young leaves</tissue>
    </source>
</reference>
<evidence type="ECO:0000313" key="4">
    <source>
        <dbReference type="Proteomes" id="UP001141806"/>
    </source>
</evidence>
<dbReference type="PANTHER" id="PTHR31071:SF9">
    <property type="entry name" value="INTRACELLULAR PROTEIN TRANSPORT PROTEIN USO1-RELATED"/>
    <property type="match status" value="1"/>
</dbReference>
<feature type="compositionally biased region" description="Basic and acidic residues" evidence="2">
    <location>
        <begin position="490"/>
        <end position="502"/>
    </location>
</feature>
<feature type="region of interest" description="Disordered" evidence="2">
    <location>
        <begin position="655"/>
        <end position="678"/>
    </location>
</feature>
<gene>
    <name evidence="3" type="ORF">NE237_014099</name>
</gene>
<dbReference type="EMBL" id="JAMYWD010000011">
    <property type="protein sequence ID" value="KAJ4957316.1"/>
    <property type="molecule type" value="Genomic_DNA"/>
</dbReference>